<dbReference type="InterPro" id="IPR007361">
    <property type="entry name" value="DUF427"/>
</dbReference>
<gene>
    <name evidence="2" type="ORF">A4S15_13660</name>
</gene>
<organism evidence="2 3">
    <name type="scientific">Candidatus Raskinella chloraquaticus</name>
    <dbReference type="NCBI Taxonomy" id="1951219"/>
    <lineage>
        <taxon>Bacteria</taxon>
        <taxon>Pseudomonadati</taxon>
        <taxon>Pseudomonadota</taxon>
        <taxon>Alphaproteobacteria</taxon>
        <taxon>Hyphomicrobiales</taxon>
        <taxon>Phreatobacteraceae</taxon>
        <taxon>Candidatus Raskinella</taxon>
    </lineage>
</organism>
<dbReference type="STRING" id="1827387.A4S15_13660"/>
<dbReference type="PANTHER" id="PTHR34310">
    <property type="entry name" value="DUF427 DOMAIN PROTEIN (AFU_ORTHOLOGUE AFUA_3G02220)"/>
    <property type="match status" value="1"/>
</dbReference>
<comment type="caution">
    <text evidence="2">The sequence shown here is derived from an EMBL/GenBank/DDBJ whole genome shotgun (WGS) entry which is preliminary data.</text>
</comment>
<dbReference type="Gene3D" id="2.170.150.40">
    <property type="entry name" value="Domain of unknown function (DUF427)"/>
    <property type="match status" value="1"/>
</dbReference>
<protein>
    <recommendedName>
        <fullName evidence="1">DUF427 domain-containing protein</fullName>
    </recommendedName>
</protein>
<dbReference type="PANTHER" id="PTHR34310:SF9">
    <property type="entry name" value="BLR5716 PROTEIN"/>
    <property type="match status" value="1"/>
</dbReference>
<sequence length="120" mass="13600">MKAISADHPITITPYPQGVRVLFAGEVLAQTRRALALKEGSYPPVLYIPRDDVRMDLFRKTSNATHCPYKGEASYYSALTASKNSENAAWSYEKPFDQMAQIKEYFAFYPNRVDAIETID</sequence>
<evidence type="ECO:0000313" key="3">
    <source>
        <dbReference type="Proteomes" id="UP000192872"/>
    </source>
</evidence>
<evidence type="ECO:0000259" key="1">
    <source>
        <dbReference type="Pfam" id="PF04248"/>
    </source>
</evidence>
<dbReference type="Proteomes" id="UP000192872">
    <property type="component" value="Unassembled WGS sequence"/>
</dbReference>
<accession>A0A1W9HRC7</accession>
<feature type="domain" description="DUF427" evidence="1">
    <location>
        <begin position="19"/>
        <end position="110"/>
    </location>
</feature>
<dbReference type="AlphaFoldDB" id="A0A1W9HRC7"/>
<reference evidence="2 3" key="1">
    <citation type="journal article" date="2017" name="Water Res.">
        <title>Comammox in drinking water systems.</title>
        <authorList>
            <person name="Wang Y."/>
            <person name="Ma L."/>
            <person name="Mao Y."/>
            <person name="Jiang X."/>
            <person name="Xia Y."/>
            <person name="Yu K."/>
            <person name="Li B."/>
            <person name="Zhang T."/>
        </authorList>
    </citation>
    <scope>NUCLEOTIDE SEQUENCE [LARGE SCALE GENOMIC DNA]</scope>
    <source>
        <strain evidence="2">SG_bin8</strain>
    </source>
</reference>
<evidence type="ECO:0000313" key="2">
    <source>
        <dbReference type="EMBL" id="OQW50009.1"/>
    </source>
</evidence>
<dbReference type="Pfam" id="PF04248">
    <property type="entry name" value="NTP_transf_9"/>
    <property type="match status" value="1"/>
</dbReference>
<dbReference type="RefSeq" id="WP_376803874.1">
    <property type="nucleotide sequence ID" value="NZ_JAKFWN010000007.1"/>
</dbReference>
<dbReference type="EMBL" id="LWDL01000028">
    <property type="protein sequence ID" value="OQW50009.1"/>
    <property type="molecule type" value="Genomic_DNA"/>
</dbReference>
<name>A0A1W9HRC7_9HYPH</name>
<proteinExistence type="predicted"/>
<dbReference type="InterPro" id="IPR038694">
    <property type="entry name" value="DUF427_sf"/>
</dbReference>